<gene>
    <name evidence="1" type="ORF">NM208_g5557</name>
</gene>
<comment type="caution">
    <text evidence="1">The sequence shown here is derived from an EMBL/GenBank/DDBJ whole genome shotgun (WGS) entry which is preliminary data.</text>
</comment>
<name>A0ACC1SGI7_9HYPO</name>
<proteinExistence type="predicted"/>
<dbReference type="Proteomes" id="UP001148629">
    <property type="component" value="Unassembled WGS sequence"/>
</dbReference>
<keyword evidence="2" id="KW-1185">Reference proteome</keyword>
<protein>
    <submittedName>
        <fullName evidence="1">Uncharacterized protein</fullName>
    </submittedName>
</protein>
<accession>A0ACC1SGI7</accession>
<reference evidence="1" key="1">
    <citation type="submission" date="2022-08" db="EMBL/GenBank/DDBJ databases">
        <title>Genome Sequence of Fusarium decemcellulare.</title>
        <authorList>
            <person name="Buettner E."/>
        </authorList>
    </citation>
    <scope>NUCLEOTIDE SEQUENCE</scope>
    <source>
        <strain evidence="1">Babe19</strain>
    </source>
</reference>
<organism evidence="1 2">
    <name type="scientific">Fusarium decemcellulare</name>
    <dbReference type="NCBI Taxonomy" id="57161"/>
    <lineage>
        <taxon>Eukaryota</taxon>
        <taxon>Fungi</taxon>
        <taxon>Dikarya</taxon>
        <taxon>Ascomycota</taxon>
        <taxon>Pezizomycotina</taxon>
        <taxon>Sordariomycetes</taxon>
        <taxon>Hypocreomycetidae</taxon>
        <taxon>Hypocreales</taxon>
        <taxon>Nectriaceae</taxon>
        <taxon>Fusarium</taxon>
        <taxon>Fusarium decemcellulare species complex</taxon>
    </lineage>
</organism>
<evidence type="ECO:0000313" key="1">
    <source>
        <dbReference type="EMBL" id="KAJ3539275.1"/>
    </source>
</evidence>
<sequence>MQSDTGTGVWDSRFDDTADASSAGATPSPSTANSETENNLQDILMIVRNEIPYVQPEFLKFDSHLGQGSSFEVNKELFGLTGEQPYFVAVKRLVMSNEANSTKQSDTERRASSRHLISVKREVRVLTHPKLRSHSCLISAIAWGWEPDPWVGKRLYLVMPYSQHGTLANFAQKRSLNLIDRRFLALDVAMGIRALHDCDIVHGDVKPENVLVYGYFIRDQDHDRHYLAKVADFGCALFKEDSEHHHQYYLGTPKYNAPEICGWVKDRDEKSHDTIPEFTRYKAADCYSFGLLLWETVKHAKSFVETDWLESGEGVMGFLQRSFHSKENAILELATNFFRSREANLAAIEEQESKSRIGVYPSNPTGVELGGYFGSWPQLRQDLDAIGAPPDAQSFQVFEETASLCLQDSIWQRGNIHQIVEALSKGIDGDVPLGGSTTERILPVETKINGESPYAGSRYESMLAPNYDTSPFAKAVYLDKGAPSCSSKDLRALPRDTPADPSRQIARIPPNRRCETLTVTPQAYRYKAEDMFKAVLRRQPPWYNQCEAAKLIEEAISTEQDPEPKAQAHLQMAIMCQVGYGVAPDSLEALNHLEAAAKNNEVARAIFNPVHAALNPGKQEKDYTESHITYKNPAIFLDSLAWRGDSIGVDDQFVTLGPISVDSFRKFEILVKKGRYTSSELCEALTAACRDGHLDAAVILARHCTDFSSINSKIPNPLHWLIMFSQEEASKLLRILISSSENRVKENRLEAVRSLLASEHEQLTVLLPHRCMELRGTPLHWAVTAGYTDLVADFLRLGADVNGRDQWRKTAHEDGHIEHTPSLSPLDLAVAGHHPRIVELLLDHGSEIHGGDWHWSHSPFHMIGYSMFPFGRYVAHGQNYRAALRETIQILVKRGLDINALDNLNQTPLFVAVKNMDLEAYVLEELLLAGAVPGEECNKKHGNVVAAAIIDSAHRRLSSSKIPLLLPLVSDINACSGGGSGLNALHYCAFFDAVPAAEILLQIPGINIEAESTLGATAVSLATHRGSLGVLAQLIGAGAEVHRRETLEGAVSHGQIDALKMLLDAGSGTSWKNSKGGTVSVLRYAVQMRSQRPSYVRACLSKCPQLRAQEIMDQGDDEAWTPLHFCAYYGDVDGTRALIDYGADVDKVASIGLGLTPLGVAVKTFEELTVYVNGVRHFTGHPRIWQDIDRLEKQNQAFPGKARRIETNFADSLFEVIRVLQQAEREKHPGRAVKEVSRDLGKVQTEMITTQKEVRNHYRDLAFLEPRLEAEARLAQLK</sequence>
<evidence type="ECO:0000313" key="2">
    <source>
        <dbReference type="Proteomes" id="UP001148629"/>
    </source>
</evidence>
<dbReference type="EMBL" id="JANRMS010000469">
    <property type="protein sequence ID" value="KAJ3539275.1"/>
    <property type="molecule type" value="Genomic_DNA"/>
</dbReference>